<dbReference type="InterPro" id="IPR048465">
    <property type="entry name" value="Maestro-like_HEAT"/>
</dbReference>
<dbReference type="OrthoDB" id="9701108at2759"/>
<evidence type="ECO:0000313" key="4">
    <source>
        <dbReference type="RefSeq" id="XP_020755699.2"/>
    </source>
</evidence>
<proteinExistence type="predicted"/>
<dbReference type="InterPro" id="IPR045206">
    <property type="entry name" value="Maestro_heat-like_prot"/>
</dbReference>
<organism evidence="3 4">
    <name type="scientific">Odocoileus virginianus</name>
    <name type="common">White-tailed deer</name>
    <dbReference type="NCBI Taxonomy" id="9874"/>
    <lineage>
        <taxon>Eukaryota</taxon>
        <taxon>Metazoa</taxon>
        <taxon>Chordata</taxon>
        <taxon>Craniata</taxon>
        <taxon>Vertebrata</taxon>
        <taxon>Euteleostomi</taxon>
        <taxon>Mammalia</taxon>
        <taxon>Eutheria</taxon>
        <taxon>Laurasiatheria</taxon>
        <taxon>Artiodactyla</taxon>
        <taxon>Ruminantia</taxon>
        <taxon>Pecora</taxon>
        <taxon>Cervidae</taxon>
        <taxon>Odocoileinae</taxon>
        <taxon>Odocoileus</taxon>
    </lineage>
</organism>
<evidence type="ECO:0000256" key="1">
    <source>
        <dbReference type="SAM" id="MobiDB-lite"/>
    </source>
</evidence>
<feature type="domain" description="Maestro-like HEAT-repeats" evidence="2">
    <location>
        <begin position="173"/>
        <end position="242"/>
    </location>
</feature>
<reference evidence="4" key="2">
    <citation type="submission" date="2025-08" db="UniProtKB">
        <authorList>
            <consortium name="RefSeq"/>
        </authorList>
    </citation>
    <scope>IDENTIFICATION</scope>
    <source>
        <tissue evidence="4">Tongue muscle</tissue>
    </source>
</reference>
<name>A0A6J0Y263_ODOVR</name>
<protein>
    <submittedName>
        <fullName evidence="4">Maestro heat-like repeat family member 5</fullName>
    </submittedName>
</protein>
<dbReference type="Proteomes" id="UP001652640">
    <property type="component" value="Chromosome 15"/>
</dbReference>
<accession>A0A6J0Y263</accession>
<sequence length="267" mass="29805">MLVKALSQESSAWSYKFTQTLELIQCLLVSDPRGLCGDGRPGRQVGASPMLAPTRPPVHPGEGAQLPSQPLLAEDHTGHHGAEPLTAPAQTQVKSRILQTYPQSLYNLPPMEMLKSSLPPLELAPDVVGLYQKSMQVLDLLLQAFVSENESTDEICFLLQHAEPWLKSSKSYKRKRVVQSVFLLLKYVADYVKLTEEAMPSGLGRQVGLLLLLWQDRDQLTRSHSHQCVYLFLQLLIQQKGEPWGGGRPLWWYGGGCHLPGCRWQAS</sequence>
<reference evidence="3" key="1">
    <citation type="journal article" date="2022" name="J. Hered.">
        <title>A De Novo Chromosome-Level Genome Assembly of the White-Tailed Deer, Odocoileus Virginianus.</title>
        <authorList>
            <person name="London E.W."/>
            <person name="Roca A.L."/>
            <person name="Novakofski J.E."/>
            <person name="Mateus-Pinilla N.E."/>
        </authorList>
    </citation>
    <scope>NUCLEOTIDE SEQUENCE [LARGE SCALE GENOMIC DNA]</scope>
</reference>
<evidence type="ECO:0000313" key="3">
    <source>
        <dbReference type="Proteomes" id="UP001652640"/>
    </source>
</evidence>
<dbReference type="RefSeq" id="XP_020755699.2">
    <property type="nucleotide sequence ID" value="XM_020900040.2"/>
</dbReference>
<feature type="region of interest" description="Disordered" evidence="1">
    <location>
        <begin position="39"/>
        <end position="85"/>
    </location>
</feature>
<evidence type="ECO:0000259" key="2">
    <source>
        <dbReference type="Pfam" id="PF21047"/>
    </source>
</evidence>
<keyword evidence="3" id="KW-1185">Reference proteome</keyword>
<dbReference type="Pfam" id="PF21047">
    <property type="entry name" value="HEAT_Maestro"/>
    <property type="match status" value="1"/>
</dbReference>
<dbReference type="GeneID" id="110141236"/>
<gene>
    <name evidence="4" type="primary">LOC110141236</name>
</gene>
<feature type="compositionally biased region" description="Basic and acidic residues" evidence="1">
    <location>
        <begin position="73"/>
        <end position="82"/>
    </location>
</feature>
<dbReference type="PANTHER" id="PTHR23120:SF3">
    <property type="entry name" value="MAESTRO HEAT-LIKE REPEAT FAMILY MEMBER 4"/>
    <property type="match status" value="1"/>
</dbReference>
<dbReference type="PANTHER" id="PTHR23120">
    <property type="entry name" value="MAESTRO-RELATED HEAT DOMAIN-CONTAINING"/>
    <property type="match status" value="1"/>
</dbReference>